<dbReference type="EMBL" id="CP000249">
    <property type="protein sequence ID" value="ABD11308.1"/>
    <property type="molecule type" value="Genomic_DNA"/>
</dbReference>
<evidence type="ECO:0008006" key="4">
    <source>
        <dbReference type="Google" id="ProtNLM"/>
    </source>
</evidence>
<name>Q2JBN4_FRACC</name>
<protein>
    <recommendedName>
        <fullName evidence="4">Cytochrome P450</fullName>
    </recommendedName>
</protein>
<feature type="compositionally biased region" description="Basic and acidic residues" evidence="1">
    <location>
        <begin position="15"/>
        <end position="25"/>
    </location>
</feature>
<proteinExistence type="predicted"/>
<gene>
    <name evidence="2" type="ordered locus">Francci3_1933</name>
</gene>
<evidence type="ECO:0000313" key="2">
    <source>
        <dbReference type="EMBL" id="ABD11308.1"/>
    </source>
</evidence>
<keyword evidence="3" id="KW-1185">Reference proteome</keyword>
<organism evidence="2 3">
    <name type="scientific">Frankia casuarinae (strain DSM 45818 / CECT 9043 / HFP020203 / CcI3)</name>
    <dbReference type="NCBI Taxonomy" id="106370"/>
    <lineage>
        <taxon>Bacteria</taxon>
        <taxon>Bacillati</taxon>
        <taxon>Actinomycetota</taxon>
        <taxon>Actinomycetes</taxon>
        <taxon>Frankiales</taxon>
        <taxon>Frankiaceae</taxon>
        <taxon>Frankia</taxon>
    </lineage>
</organism>
<dbReference type="GO" id="GO:0016705">
    <property type="term" value="F:oxidoreductase activity, acting on paired donors, with incorporation or reduction of molecular oxygen"/>
    <property type="evidence" value="ECO:0007669"/>
    <property type="project" value="InterPro"/>
</dbReference>
<dbReference type="RefSeq" id="WP_011436367.1">
    <property type="nucleotide sequence ID" value="NC_007777.1"/>
</dbReference>
<dbReference type="HOGENOM" id="CLU_2616873_0_0_11"/>
<dbReference type="eggNOG" id="COG2124">
    <property type="taxonomic scope" value="Bacteria"/>
</dbReference>
<dbReference type="Proteomes" id="UP000001937">
    <property type="component" value="Chromosome"/>
</dbReference>
<accession>Q2JBN4</accession>
<evidence type="ECO:0000313" key="3">
    <source>
        <dbReference type="Proteomes" id="UP000001937"/>
    </source>
</evidence>
<evidence type="ECO:0000256" key="1">
    <source>
        <dbReference type="SAM" id="MobiDB-lite"/>
    </source>
</evidence>
<dbReference type="InterPro" id="IPR036396">
    <property type="entry name" value="Cyt_P450_sf"/>
</dbReference>
<reference evidence="2 3" key="1">
    <citation type="journal article" date="2007" name="Genome Res.">
        <title>Genome characteristics of facultatively symbiotic Frankia sp. strains reflect host range and host plant biogeography.</title>
        <authorList>
            <person name="Normand P."/>
            <person name="Lapierre P."/>
            <person name="Tisa L.S."/>
            <person name="Gogarten J.P."/>
            <person name="Alloisio N."/>
            <person name="Bagnarol E."/>
            <person name="Bassi C.A."/>
            <person name="Berry A.M."/>
            <person name="Bickhart D.M."/>
            <person name="Choisne N."/>
            <person name="Couloux A."/>
            <person name="Cournoyer B."/>
            <person name="Cruveiller S."/>
            <person name="Daubin V."/>
            <person name="Demange N."/>
            <person name="Francino M.P."/>
            <person name="Goltsman E."/>
            <person name="Huang Y."/>
            <person name="Kopp O.R."/>
            <person name="Labarre L."/>
            <person name="Lapidus A."/>
            <person name="Lavire C."/>
            <person name="Marechal J."/>
            <person name="Martinez M."/>
            <person name="Mastronunzio J.E."/>
            <person name="Mullin B.C."/>
            <person name="Niemann J."/>
            <person name="Pujic P."/>
            <person name="Rawnsley T."/>
            <person name="Rouy Z."/>
            <person name="Schenowitz C."/>
            <person name="Sellstedt A."/>
            <person name="Tavares F."/>
            <person name="Tomkins J.P."/>
            <person name="Vallenet D."/>
            <person name="Valverde C."/>
            <person name="Wall L.G."/>
            <person name="Wang Y."/>
            <person name="Medigue C."/>
            <person name="Benson D.R."/>
        </authorList>
    </citation>
    <scope>NUCLEOTIDE SEQUENCE [LARGE SCALE GENOMIC DNA]</scope>
    <source>
        <strain evidence="3">DSM 45818 / CECT 9043 / CcI3</strain>
    </source>
</reference>
<feature type="region of interest" description="Disordered" evidence="1">
    <location>
        <begin position="1"/>
        <end position="29"/>
    </location>
</feature>
<dbReference type="OrthoDB" id="4517311at2"/>
<accession>A0A1X1PXQ7</accession>
<dbReference type="AlphaFoldDB" id="Q2JBN4"/>
<dbReference type="GO" id="GO:0005506">
    <property type="term" value="F:iron ion binding"/>
    <property type="evidence" value="ECO:0007669"/>
    <property type="project" value="InterPro"/>
</dbReference>
<dbReference type="Gene3D" id="1.10.630.10">
    <property type="entry name" value="Cytochrome P450"/>
    <property type="match status" value="1"/>
</dbReference>
<dbReference type="GO" id="GO:0020037">
    <property type="term" value="F:heme binding"/>
    <property type="evidence" value="ECO:0007669"/>
    <property type="project" value="InterPro"/>
</dbReference>
<dbReference type="SUPFAM" id="SSF48264">
    <property type="entry name" value="Cytochrome P450"/>
    <property type="match status" value="1"/>
</dbReference>
<dbReference type="GO" id="GO:0004497">
    <property type="term" value="F:monooxygenase activity"/>
    <property type="evidence" value="ECO:0007669"/>
    <property type="project" value="InterPro"/>
</dbReference>
<sequence>MDSAAPSLGAPDWPARSDPEMEPPGHTRLRGLVSKAFTPRTIEGMRPWAEQVVDDLLSRLIQRGLTSLPLSLTPGGVA</sequence>
<dbReference type="STRING" id="106370.Francci3_1933"/>
<dbReference type="KEGG" id="fra:Francci3_1933"/>